<reference evidence="1" key="1">
    <citation type="submission" date="2014-11" db="EMBL/GenBank/DDBJ databases">
        <authorList>
            <person name="Amaro Gonzalez C."/>
        </authorList>
    </citation>
    <scope>NUCLEOTIDE SEQUENCE</scope>
</reference>
<reference evidence="1" key="2">
    <citation type="journal article" date="2015" name="Fish Shellfish Immunol.">
        <title>Early steps in the European eel (Anguilla anguilla)-Vibrio vulnificus interaction in the gills: Role of the RtxA13 toxin.</title>
        <authorList>
            <person name="Callol A."/>
            <person name="Pajuelo D."/>
            <person name="Ebbesson L."/>
            <person name="Teles M."/>
            <person name="MacKenzie S."/>
            <person name="Amaro C."/>
        </authorList>
    </citation>
    <scope>NUCLEOTIDE SEQUENCE</scope>
</reference>
<protein>
    <submittedName>
        <fullName evidence="1">Uncharacterized protein</fullName>
    </submittedName>
</protein>
<proteinExistence type="predicted"/>
<dbReference type="AlphaFoldDB" id="A0A0E9PMX2"/>
<dbReference type="EMBL" id="GBXM01099572">
    <property type="protein sequence ID" value="JAH09005.1"/>
    <property type="molecule type" value="Transcribed_RNA"/>
</dbReference>
<organism evidence="1">
    <name type="scientific">Anguilla anguilla</name>
    <name type="common">European freshwater eel</name>
    <name type="synonym">Muraena anguilla</name>
    <dbReference type="NCBI Taxonomy" id="7936"/>
    <lineage>
        <taxon>Eukaryota</taxon>
        <taxon>Metazoa</taxon>
        <taxon>Chordata</taxon>
        <taxon>Craniata</taxon>
        <taxon>Vertebrata</taxon>
        <taxon>Euteleostomi</taxon>
        <taxon>Actinopterygii</taxon>
        <taxon>Neopterygii</taxon>
        <taxon>Teleostei</taxon>
        <taxon>Anguilliformes</taxon>
        <taxon>Anguillidae</taxon>
        <taxon>Anguilla</taxon>
    </lineage>
</organism>
<name>A0A0E9PMX2_ANGAN</name>
<dbReference type="EMBL" id="GBXM01102743">
    <property type="protein sequence ID" value="JAH05834.1"/>
    <property type="molecule type" value="Transcribed_RNA"/>
</dbReference>
<sequence length="29" mass="3253">MASTSSGVSSCCQDFFDILQMMCHLHNCR</sequence>
<evidence type="ECO:0000313" key="1">
    <source>
        <dbReference type="EMBL" id="JAH05834.1"/>
    </source>
</evidence>
<accession>A0A0E9PMX2</accession>